<dbReference type="UniPathway" id="UPA00242"/>
<organism evidence="9 10">
    <name type="scientific">Massilia eburnea</name>
    <dbReference type="NCBI Taxonomy" id="1776165"/>
    <lineage>
        <taxon>Bacteria</taxon>
        <taxon>Pseudomonadati</taxon>
        <taxon>Pseudomonadota</taxon>
        <taxon>Betaproteobacteria</taxon>
        <taxon>Burkholderiales</taxon>
        <taxon>Oxalobacteraceae</taxon>
        <taxon>Telluria group</taxon>
        <taxon>Massilia</taxon>
    </lineage>
</organism>
<protein>
    <recommendedName>
        <fullName evidence="5">Aldose 1-epimerase</fullName>
        <ecNumber evidence="5">5.1.3.3</ecNumber>
    </recommendedName>
</protein>
<dbReference type="OrthoDB" id="9779408at2"/>
<dbReference type="PIRSF" id="PIRSF005096">
    <property type="entry name" value="GALM"/>
    <property type="match status" value="1"/>
</dbReference>
<evidence type="ECO:0000313" key="9">
    <source>
        <dbReference type="EMBL" id="MTW13067.1"/>
    </source>
</evidence>
<dbReference type="PANTHER" id="PTHR10091:SF0">
    <property type="entry name" value="GALACTOSE MUTAROTASE"/>
    <property type="match status" value="1"/>
</dbReference>
<feature type="binding site" evidence="8">
    <location>
        <begin position="193"/>
        <end position="195"/>
    </location>
    <ligand>
        <name>beta-D-galactose</name>
        <dbReference type="ChEBI" id="CHEBI:27667"/>
    </ligand>
</feature>
<evidence type="ECO:0000256" key="8">
    <source>
        <dbReference type="PIRSR" id="PIRSR005096-3"/>
    </source>
</evidence>
<comment type="caution">
    <text evidence="9">The sequence shown here is derived from an EMBL/GenBank/DDBJ whole genome shotgun (WGS) entry which is preliminary data.</text>
</comment>
<proteinExistence type="inferred from homology"/>
<evidence type="ECO:0000256" key="5">
    <source>
        <dbReference type="PIRNR" id="PIRNR005096"/>
    </source>
</evidence>
<evidence type="ECO:0000313" key="10">
    <source>
        <dbReference type="Proteomes" id="UP000472320"/>
    </source>
</evidence>
<keyword evidence="10" id="KW-1185">Reference proteome</keyword>
<accession>A0A6L6QMD9</accession>
<dbReference type="GO" id="GO:0030246">
    <property type="term" value="F:carbohydrate binding"/>
    <property type="evidence" value="ECO:0007669"/>
    <property type="project" value="InterPro"/>
</dbReference>
<feature type="active site" description="Proton acceptor" evidence="6">
    <location>
        <position position="313"/>
    </location>
</feature>
<evidence type="ECO:0000256" key="2">
    <source>
        <dbReference type="ARBA" id="ARBA00006206"/>
    </source>
</evidence>
<sequence length="348" mass="37925">MRRECPSSDVHLLSSKHNMIQSAPFGHAPDGTPLSLFTLTNAQGMEVRITNYGGTVTHIFAPDRDGRLANVTLGFDTAAEYFGRSPYFGALIGRCGNRIAGGRFTLDGVQHQLCVNDGANHLHGGAQGFDKVVWGAAVEGEALVLRYRSPDGEQGYPGNLDVQARYTLGDDGALTVAFRATTDRATPVNLTHHAYFNLAGEGSINDHEMWIDAPHYTPVDDGLIPTGELAPVAGTPFDFRTPRAIGETVYDHNFALAAPSAGQAPLRCMVRVREPRSGRQLEVLTHQPGIQFYSGNFLDGSLGFPYRGGFCLEPQHFPDSPNQPHFPSVILRPGEVYENTLAFRLSRY</sequence>
<dbReference type="EMBL" id="WNKX01000018">
    <property type="protein sequence ID" value="MTW13067.1"/>
    <property type="molecule type" value="Genomic_DNA"/>
</dbReference>
<feature type="binding site" evidence="7">
    <location>
        <position position="251"/>
    </location>
    <ligand>
        <name>beta-D-galactose</name>
        <dbReference type="ChEBI" id="CHEBI:27667"/>
    </ligand>
</feature>
<dbReference type="InterPro" id="IPR047215">
    <property type="entry name" value="Galactose_mutarotase-like"/>
</dbReference>
<dbReference type="InterPro" id="IPR011013">
    <property type="entry name" value="Gal_mutarotase_sf_dom"/>
</dbReference>
<evidence type="ECO:0000256" key="7">
    <source>
        <dbReference type="PIRSR" id="PIRSR005096-2"/>
    </source>
</evidence>
<dbReference type="Proteomes" id="UP000472320">
    <property type="component" value="Unassembled WGS sequence"/>
</dbReference>
<comment type="similarity">
    <text evidence="2 5">Belongs to the aldose epimerase family.</text>
</comment>
<dbReference type="GO" id="GO:0033499">
    <property type="term" value="P:galactose catabolic process via UDP-galactose, Leloir pathway"/>
    <property type="evidence" value="ECO:0007669"/>
    <property type="project" value="TreeGrafter"/>
</dbReference>
<reference evidence="9 10" key="1">
    <citation type="submission" date="2019-11" db="EMBL/GenBank/DDBJ databases">
        <title>Type strains purchased from KCTC, JCM and DSMZ.</title>
        <authorList>
            <person name="Lu H."/>
        </authorList>
    </citation>
    <scope>NUCLEOTIDE SEQUENCE [LARGE SCALE GENOMIC DNA]</scope>
    <source>
        <strain evidence="9 10">JCM 31587</strain>
    </source>
</reference>
<comment type="pathway">
    <text evidence="1 5">Carbohydrate metabolism; hexose metabolism.</text>
</comment>
<dbReference type="GO" id="GO:0004034">
    <property type="term" value="F:aldose 1-epimerase activity"/>
    <property type="evidence" value="ECO:0007669"/>
    <property type="project" value="UniProtKB-EC"/>
</dbReference>
<evidence type="ECO:0000256" key="3">
    <source>
        <dbReference type="ARBA" id="ARBA00023235"/>
    </source>
</evidence>
<dbReference type="PANTHER" id="PTHR10091">
    <property type="entry name" value="ALDOSE-1-EPIMERASE"/>
    <property type="match status" value="1"/>
</dbReference>
<keyword evidence="3 5" id="KW-0413">Isomerase</keyword>
<dbReference type="InterPro" id="IPR015443">
    <property type="entry name" value="Aldose_1-epimerase"/>
</dbReference>
<dbReference type="Pfam" id="PF01263">
    <property type="entry name" value="Aldose_epim"/>
    <property type="match status" value="1"/>
</dbReference>
<comment type="catalytic activity">
    <reaction evidence="5">
        <text>alpha-D-glucose = beta-D-glucose</text>
        <dbReference type="Rhea" id="RHEA:10264"/>
        <dbReference type="ChEBI" id="CHEBI:15903"/>
        <dbReference type="ChEBI" id="CHEBI:17925"/>
        <dbReference type="EC" id="5.1.3.3"/>
    </reaction>
</comment>
<gene>
    <name evidence="9" type="ORF">GM658_20890</name>
</gene>
<dbReference type="InterPro" id="IPR008183">
    <property type="entry name" value="Aldose_1/G6P_1-epimerase"/>
</dbReference>
<feature type="binding site" evidence="8">
    <location>
        <begin position="97"/>
        <end position="98"/>
    </location>
    <ligand>
        <name>beta-D-galactose</name>
        <dbReference type="ChEBI" id="CHEBI:27667"/>
    </ligand>
</feature>
<dbReference type="Gene3D" id="2.70.98.10">
    <property type="match status" value="1"/>
</dbReference>
<evidence type="ECO:0000256" key="4">
    <source>
        <dbReference type="ARBA" id="ARBA00023277"/>
    </source>
</evidence>
<dbReference type="GO" id="GO:0006006">
    <property type="term" value="P:glucose metabolic process"/>
    <property type="evidence" value="ECO:0007669"/>
    <property type="project" value="TreeGrafter"/>
</dbReference>
<dbReference type="AlphaFoldDB" id="A0A6L6QMD9"/>
<keyword evidence="4 5" id="KW-0119">Carbohydrate metabolism</keyword>
<feature type="active site" description="Proton donor" evidence="6">
    <location>
        <position position="193"/>
    </location>
</feature>
<dbReference type="NCBIfam" id="NF008277">
    <property type="entry name" value="PRK11055.1"/>
    <property type="match status" value="1"/>
</dbReference>
<dbReference type="CDD" id="cd09019">
    <property type="entry name" value="galactose_mutarotase_like"/>
    <property type="match status" value="1"/>
</dbReference>
<name>A0A6L6QMD9_9BURK</name>
<dbReference type="SUPFAM" id="SSF74650">
    <property type="entry name" value="Galactose mutarotase-like"/>
    <property type="match status" value="1"/>
</dbReference>
<evidence type="ECO:0000256" key="6">
    <source>
        <dbReference type="PIRSR" id="PIRSR005096-1"/>
    </source>
</evidence>
<dbReference type="EC" id="5.1.3.3" evidence="5"/>
<dbReference type="InterPro" id="IPR014718">
    <property type="entry name" value="GH-type_carb-bd"/>
</dbReference>
<evidence type="ECO:0000256" key="1">
    <source>
        <dbReference type="ARBA" id="ARBA00005028"/>
    </source>
</evidence>